<accession>A0A7R9KJ50</accession>
<evidence type="ECO:0000313" key="2">
    <source>
        <dbReference type="EMBL" id="CAD7623923.1"/>
    </source>
</evidence>
<reference evidence="2" key="1">
    <citation type="submission" date="2020-11" db="EMBL/GenBank/DDBJ databases">
        <authorList>
            <person name="Tran Van P."/>
        </authorList>
    </citation>
    <scope>NUCLEOTIDE SEQUENCE</scope>
</reference>
<feature type="region of interest" description="Disordered" evidence="1">
    <location>
        <begin position="120"/>
        <end position="141"/>
    </location>
</feature>
<feature type="region of interest" description="Disordered" evidence="1">
    <location>
        <begin position="509"/>
        <end position="538"/>
    </location>
</feature>
<feature type="compositionally biased region" description="Polar residues" evidence="1">
    <location>
        <begin position="524"/>
        <end position="534"/>
    </location>
</feature>
<evidence type="ECO:0000256" key="1">
    <source>
        <dbReference type="SAM" id="MobiDB-lite"/>
    </source>
</evidence>
<protein>
    <submittedName>
        <fullName evidence="2">Uncharacterized protein</fullName>
    </submittedName>
</protein>
<sequence length="562" mass="63903">MCCDVTYLYHFCRVNCTPKAMPRYLGIDFFDTNRYKHLKPLILSDEDITRSDPRIQTPLGAPTVAQTSGEAVIPPQPMPPPKRAVTFSDRIDLIPDFGPNIVANTHASNDDFRPILDTTNRQSIPEPRHQFTRPLSSGSTQEFGNRLTIASTQSKLFDKSFDIDSDWFQSLIPKRLYDTQRRPLWTSTADPLNQLNNSQQRLTNNESFVSINESKSQSSVGNKPLDQRSRAIRLSDLSRVSHTGPVGQTSCNSLPNVSESGSNCLKNRDMISSLDSRVSKPLNETILKRDSNRFQMKEWFNPKIFGSNSVRMETQSVSRNEEPIQTIKADLQAKNQVLTQPIAPHLDAKEEEMSENFSTLISGVGSYETTQWPPFQDNRRQQPMHTINADLQMKSQVSTQPIGGHFNTKTKTMSENLSKLISGVGSYGLNRWPQSQYNRSQQPMHSNERNSFRSDLSLIMNSRKEKKSYNTYKPYDRYTASGQPSGADMDFMRREKVFTNNTTASEAKSGYFAGSDGNREKWTQNKSVSNNMKSTPKPFTPKVMNEVMNKYYKTFDLNLNEE</sequence>
<dbReference type="Proteomes" id="UP000759131">
    <property type="component" value="Unassembled WGS sequence"/>
</dbReference>
<dbReference type="EMBL" id="OC856551">
    <property type="protein sequence ID" value="CAD7623923.1"/>
    <property type="molecule type" value="Genomic_DNA"/>
</dbReference>
<evidence type="ECO:0000313" key="3">
    <source>
        <dbReference type="Proteomes" id="UP000759131"/>
    </source>
</evidence>
<gene>
    <name evidence="2" type="ORF">OSB1V03_LOCUS4370</name>
</gene>
<dbReference type="EMBL" id="CAJPIZ010001976">
    <property type="protein sequence ID" value="CAG2104353.1"/>
    <property type="molecule type" value="Genomic_DNA"/>
</dbReference>
<dbReference type="AlphaFoldDB" id="A0A7R9KJ50"/>
<organism evidence="2">
    <name type="scientific">Medioppia subpectinata</name>
    <dbReference type="NCBI Taxonomy" id="1979941"/>
    <lineage>
        <taxon>Eukaryota</taxon>
        <taxon>Metazoa</taxon>
        <taxon>Ecdysozoa</taxon>
        <taxon>Arthropoda</taxon>
        <taxon>Chelicerata</taxon>
        <taxon>Arachnida</taxon>
        <taxon>Acari</taxon>
        <taxon>Acariformes</taxon>
        <taxon>Sarcoptiformes</taxon>
        <taxon>Oribatida</taxon>
        <taxon>Brachypylina</taxon>
        <taxon>Oppioidea</taxon>
        <taxon>Oppiidae</taxon>
        <taxon>Medioppia</taxon>
    </lineage>
</organism>
<name>A0A7R9KJ50_9ACAR</name>
<keyword evidence="3" id="KW-1185">Reference proteome</keyword>
<proteinExistence type="predicted"/>